<feature type="compositionally biased region" description="Polar residues" evidence="1">
    <location>
        <begin position="256"/>
        <end position="278"/>
    </location>
</feature>
<sequence>MFSHIETIDLSNDDDMSTPTVKHFARKGIDGATAGKVTLTSRGSKDRSSLAVLRARYAAPTPLTPVMKTVSTKRKAHDDDNEASRKSAKTATVESAGGFKLPTSIDQNRKIFPDSNLSLSNKWTSKHTVQHTKSALPKKLNAARGETHRKLTLNTDSRIKSQLTSPPSSAIKTTAVESPLFCTPPPPSNPLRPSTPPPSSSAQRDYEQAQAELQNAPKKVPRKYKRSSFAEACRRARNDTDDEEDLLEAKIEDQDGSTGNQQSATTLASSDLWSTGSTGIYGILGPKRDSQETPPAPTKKSRKASTQDFGPPLPAPTQQRTAQQAQTEHTAQLQQIVQDLLANLTHISQVPAITAAQQQVFNHQLAAEQQVFDHQYHDMGSFNAELHRRLLEVERDNNRFKNGTFPNTQFENRVATVEREQVDVKKQFDEQCRRFVGGTNGGFMERDVKVANLEKELDRVIGEFEEWKRMRKKEE</sequence>
<feature type="compositionally biased region" description="Low complexity" evidence="1">
    <location>
        <begin position="316"/>
        <end position="330"/>
    </location>
</feature>
<accession>A0A1V8SZT9</accession>
<feature type="compositionally biased region" description="Pro residues" evidence="1">
    <location>
        <begin position="182"/>
        <end position="199"/>
    </location>
</feature>
<feature type="compositionally biased region" description="Basic and acidic residues" evidence="1">
    <location>
        <begin position="76"/>
        <end position="85"/>
    </location>
</feature>
<evidence type="ECO:0000313" key="3">
    <source>
        <dbReference type="Proteomes" id="UP000192596"/>
    </source>
</evidence>
<dbReference type="InParanoid" id="A0A1V8SZT9"/>
<feature type="region of interest" description="Disordered" evidence="1">
    <location>
        <begin position="178"/>
        <end position="330"/>
    </location>
</feature>
<keyword evidence="3" id="KW-1185">Reference proteome</keyword>
<reference evidence="3" key="1">
    <citation type="submission" date="2017-03" db="EMBL/GenBank/DDBJ databases">
        <title>Genomes of endolithic fungi from Antarctica.</title>
        <authorList>
            <person name="Coleine C."/>
            <person name="Masonjones S."/>
            <person name="Stajich J.E."/>
        </authorList>
    </citation>
    <scope>NUCLEOTIDE SEQUENCE [LARGE SCALE GENOMIC DNA]</scope>
    <source>
        <strain evidence="3">CCFEE 5527</strain>
    </source>
</reference>
<comment type="caution">
    <text evidence="2">The sequence shown here is derived from an EMBL/GenBank/DDBJ whole genome shotgun (WGS) entry which is preliminary data.</text>
</comment>
<gene>
    <name evidence="2" type="ORF">B0A48_09599</name>
</gene>
<feature type="region of interest" description="Disordered" evidence="1">
    <location>
        <begin position="69"/>
        <end position="106"/>
    </location>
</feature>
<dbReference type="Proteomes" id="UP000192596">
    <property type="component" value="Unassembled WGS sequence"/>
</dbReference>
<proteinExistence type="predicted"/>
<name>A0A1V8SZT9_9PEZI</name>
<organism evidence="2 3">
    <name type="scientific">Cryoendolithus antarcticus</name>
    <dbReference type="NCBI Taxonomy" id="1507870"/>
    <lineage>
        <taxon>Eukaryota</taxon>
        <taxon>Fungi</taxon>
        <taxon>Dikarya</taxon>
        <taxon>Ascomycota</taxon>
        <taxon>Pezizomycotina</taxon>
        <taxon>Dothideomycetes</taxon>
        <taxon>Dothideomycetidae</taxon>
        <taxon>Cladosporiales</taxon>
        <taxon>Cladosporiaceae</taxon>
        <taxon>Cryoendolithus</taxon>
    </lineage>
</organism>
<dbReference type="EMBL" id="NAJO01000021">
    <property type="protein sequence ID" value="OQO04677.1"/>
    <property type="molecule type" value="Genomic_DNA"/>
</dbReference>
<evidence type="ECO:0000313" key="2">
    <source>
        <dbReference type="EMBL" id="OQO04677.1"/>
    </source>
</evidence>
<dbReference type="AlphaFoldDB" id="A0A1V8SZT9"/>
<protein>
    <submittedName>
        <fullName evidence="2">Uncharacterized protein</fullName>
    </submittedName>
</protein>
<evidence type="ECO:0000256" key="1">
    <source>
        <dbReference type="SAM" id="MobiDB-lite"/>
    </source>
</evidence>